<dbReference type="GO" id="GO:0006552">
    <property type="term" value="P:L-leucine catabolic process"/>
    <property type="evidence" value="ECO:0007669"/>
    <property type="project" value="TreeGrafter"/>
</dbReference>
<dbReference type="InterPro" id="IPR009100">
    <property type="entry name" value="AcylCoA_DH/oxidase_NM_dom_sf"/>
</dbReference>
<dbReference type="GO" id="GO:0008470">
    <property type="term" value="F:3-methylbutanoyl-CoA dehydrogenase activity"/>
    <property type="evidence" value="ECO:0007669"/>
    <property type="project" value="TreeGrafter"/>
</dbReference>
<accession>A0A4Q7MX91</accession>
<dbReference type="Pfam" id="PF02771">
    <property type="entry name" value="Acyl-CoA_dh_N"/>
    <property type="match status" value="1"/>
</dbReference>
<dbReference type="SUPFAM" id="SSF56645">
    <property type="entry name" value="Acyl-CoA dehydrogenase NM domain-like"/>
    <property type="match status" value="1"/>
</dbReference>
<dbReference type="Gene3D" id="1.10.540.10">
    <property type="entry name" value="Acyl-CoA dehydrogenase/oxidase, N-terminal domain"/>
    <property type="match status" value="1"/>
</dbReference>
<evidence type="ECO:0000259" key="2">
    <source>
        <dbReference type="Pfam" id="PF02771"/>
    </source>
</evidence>
<dbReference type="InterPro" id="IPR013786">
    <property type="entry name" value="AcylCoA_DH/ox_N"/>
</dbReference>
<evidence type="ECO:0000259" key="3">
    <source>
        <dbReference type="Pfam" id="PF08028"/>
    </source>
</evidence>
<dbReference type="PIRSF" id="PIRSF016578">
    <property type="entry name" value="HsaA"/>
    <property type="match status" value="1"/>
</dbReference>
<dbReference type="InterPro" id="IPR036250">
    <property type="entry name" value="AcylCo_DH-like_C"/>
</dbReference>
<feature type="domain" description="Acyl-CoA dehydrogenase/oxidase N-terminal" evidence="2">
    <location>
        <begin position="26"/>
        <end position="96"/>
    </location>
</feature>
<evidence type="ECO:0000313" key="4">
    <source>
        <dbReference type="EMBL" id="RZS73681.1"/>
    </source>
</evidence>
<protein>
    <submittedName>
        <fullName evidence="4">Alkylation response protein AidB-like acyl-CoA dehydrogenase</fullName>
    </submittedName>
</protein>
<dbReference type="Pfam" id="PF08028">
    <property type="entry name" value="Acyl-CoA_dh_2"/>
    <property type="match status" value="1"/>
</dbReference>
<dbReference type="PANTHER" id="PTHR43884">
    <property type="entry name" value="ACYL-COA DEHYDROGENASE"/>
    <property type="match status" value="1"/>
</dbReference>
<dbReference type="InterPro" id="IPR046373">
    <property type="entry name" value="Acyl-CoA_Oxase/DH_mid-dom_sf"/>
</dbReference>
<keyword evidence="1" id="KW-0560">Oxidoreductase</keyword>
<dbReference type="PANTHER" id="PTHR43884:SF12">
    <property type="entry name" value="ISOVALERYL-COA DEHYDROGENASE, MITOCHONDRIAL-RELATED"/>
    <property type="match status" value="1"/>
</dbReference>
<feature type="domain" description="Acyl-CoA dehydrogenase C-terminal" evidence="3">
    <location>
        <begin position="253"/>
        <end position="387"/>
    </location>
</feature>
<organism evidence="4 5">
    <name type="scientific">Kerstersia gyiorum</name>
    <dbReference type="NCBI Taxonomy" id="206506"/>
    <lineage>
        <taxon>Bacteria</taxon>
        <taxon>Pseudomonadati</taxon>
        <taxon>Pseudomonadota</taxon>
        <taxon>Betaproteobacteria</taxon>
        <taxon>Burkholderiales</taxon>
        <taxon>Alcaligenaceae</taxon>
        <taxon>Kerstersia</taxon>
    </lineage>
</organism>
<dbReference type="AlphaFoldDB" id="A0A4Q7MX91"/>
<name>A0A4Q7MX91_9BURK</name>
<reference evidence="4 5" key="1">
    <citation type="submission" date="2019-02" db="EMBL/GenBank/DDBJ databases">
        <title>Genomic Encyclopedia of Type Strains, Phase IV (KMG-IV): sequencing the most valuable type-strain genomes for metagenomic binning, comparative biology and taxonomic classification.</title>
        <authorList>
            <person name="Goeker M."/>
        </authorList>
    </citation>
    <scope>NUCLEOTIDE SEQUENCE [LARGE SCALE GENOMIC DNA]</scope>
    <source>
        <strain evidence="4 5">DSM 16618</strain>
    </source>
</reference>
<evidence type="ECO:0000256" key="1">
    <source>
        <dbReference type="ARBA" id="ARBA00023002"/>
    </source>
</evidence>
<sequence length="413" mass="44656">MSLVEAQEESKAVDRLAIWLDQAGQVAAELEKTAVERDAAGHDPIAEIALLRDAGLLTIAIPAELGGGGATDSQILRVIRRLAQADTSIAQILTYHLFGSRIGLGHNNPGLRRKRLTGFLQHGWFHAGIAQAAYPPLLQASNTGDGYAINGSKPFTSGAAVADTLQVWVRFAPGATVDGQDVSHHLGQFIVDNPSPGLSFGGDWNAIGQRQTVSGSARLENVRVARSDLVNHYPETQKLPPHVTVHVPIIQLSFAELYIGTAQGALHAARQYIRQESRPWVTSGHEHAAADPLIVDRFGRLSVQLAAATALADAAGAQADAAIARGPALTEIERGELAILAYQAKVAAHEAALEVTSRIFELMGARAAARKYGFDRYWRNVRTHTLHDPIHYKLLEVGDWALNGRYPEPDYYR</sequence>
<dbReference type="InterPro" id="IPR013107">
    <property type="entry name" value="Acyl-CoA_DH_C"/>
</dbReference>
<dbReference type="InterPro" id="IPR037069">
    <property type="entry name" value="AcylCoA_DH/ox_N_sf"/>
</dbReference>
<evidence type="ECO:0000313" key="5">
    <source>
        <dbReference type="Proteomes" id="UP000292039"/>
    </source>
</evidence>
<dbReference type="SUPFAM" id="SSF47203">
    <property type="entry name" value="Acyl-CoA dehydrogenase C-terminal domain-like"/>
    <property type="match status" value="1"/>
</dbReference>
<comment type="caution">
    <text evidence="4">The sequence shown here is derived from an EMBL/GenBank/DDBJ whole genome shotgun (WGS) entry which is preliminary data.</text>
</comment>
<dbReference type="RefSeq" id="WP_130486581.1">
    <property type="nucleotide sequence ID" value="NZ_CBCSEB010000002.1"/>
</dbReference>
<dbReference type="Proteomes" id="UP000292039">
    <property type="component" value="Unassembled WGS sequence"/>
</dbReference>
<proteinExistence type="predicted"/>
<dbReference type="Gene3D" id="1.20.140.10">
    <property type="entry name" value="Butyryl-CoA Dehydrogenase, subunit A, domain 3"/>
    <property type="match status" value="1"/>
</dbReference>
<dbReference type="GO" id="GO:0050660">
    <property type="term" value="F:flavin adenine dinucleotide binding"/>
    <property type="evidence" value="ECO:0007669"/>
    <property type="project" value="InterPro"/>
</dbReference>
<dbReference type="Gene3D" id="2.40.110.10">
    <property type="entry name" value="Butyryl-CoA Dehydrogenase, subunit A, domain 2"/>
    <property type="match status" value="1"/>
</dbReference>
<gene>
    <name evidence="4" type="ORF">EV679_0885</name>
</gene>
<dbReference type="EMBL" id="SGWZ01000001">
    <property type="protein sequence ID" value="RZS73681.1"/>
    <property type="molecule type" value="Genomic_DNA"/>
</dbReference>